<dbReference type="RefSeq" id="WP_183447234.1">
    <property type="nucleotide sequence ID" value="NZ_JACHWB010000001.1"/>
</dbReference>
<dbReference type="AlphaFoldDB" id="A0A7W4VJF1"/>
<protein>
    <recommendedName>
        <fullName evidence="3">Phage protein Gp138 N-terminal domain-containing protein</fullName>
    </recommendedName>
</protein>
<reference evidence="1 2" key="1">
    <citation type="submission" date="2020-08" db="EMBL/GenBank/DDBJ databases">
        <title>The Agave Microbiome: Exploring the role of microbial communities in plant adaptations to desert environments.</title>
        <authorList>
            <person name="Partida-Martinez L.P."/>
        </authorList>
    </citation>
    <scope>NUCLEOTIDE SEQUENCE [LARGE SCALE GENOMIC DNA]</scope>
    <source>
        <strain evidence="1 2">AT3.9</strain>
    </source>
</reference>
<dbReference type="EMBL" id="JACHWB010000001">
    <property type="protein sequence ID" value="MBB3017717.1"/>
    <property type="molecule type" value="Genomic_DNA"/>
</dbReference>
<name>A0A7W4VJF1_9HYPH</name>
<sequence length="231" mass="24758">MSKRLAVVVATHPEDHSVDLVMADTGERMVGVQVMTMNGSSRSGTVDLPAVPEKANKWDISQRTGQDQIAVVDVINKQPVVSGFLYPQVNQMLSKDPKRLVGRHQSDVQWSIDGDANVQFQHPSGTYIRIGEAPDAEDTAGQNADGNAKADRNTSRKVNVRIGLAGNAVVLTMTPDGAVTFKLEKDFTIEAEGAIAMKAKGNISMETEGEFLVKASGDAKINGANVRLNEG</sequence>
<gene>
    <name evidence="1" type="ORF">FHR70_000757</name>
</gene>
<evidence type="ECO:0000313" key="1">
    <source>
        <dbReference type="EMBL" id="MBB3017717.1"/>
    </source>
</evidence>
<comment type="caution">
    <text evidence="1">The sequence shown here is derived from an EMBL/GenBank/DDBJ whole genome shotgun (WGS) entry which is preliminary data.</text>
</comment>
<dbReference type="SUPFAM" id="SSF69349">
    <property type="entry name" value="Phage fibre proteins"/>
    <property type="match status" value="1"/>
</dbReference>
<evidence type="ECO:0000313" key="2">
    <source>
        <dbReference type="Proteomes" id="UP000532010"/>
    </source>
</evidence>
<dbReference type="Proteomes" id="UP000532010">
    <property type="component" value="Unassembled WGS sequence"/>
</dbReference>
<proteinExistence type="predicted"/>
<organism evidence="1 2">
    <name type="scientific">Microvirga lupini</name>
    <dbReference type="NCBI Taxonomy" id="420324"/>
    <lineage>
        <taxon>Bacteria</taxon>
        <taxon>Pseudomonadati</taxon>
        <taxon>Pseudomonadota</taxon>
        <taxon>Alphaproteobacteria</taxon>
        <taxon>Hyphomicrobiales</taxon>
        <taxon>Methylobacteriaceae</taxon>
        <taxon>Microvirga</taxon>
    </lineage>
</organism>
<accession>A0A7W4VJF1</accession>
<evidence type="ECO:0008006" key="3">
    <source>
        <dbReference type="Google" id="ProtNLM"/>
    </source>
</evidence>
<keyword evidence="2" id="KW-1185">Reference proteome</keyword>